<evidence type="ECO:0000256" key="6">
    <source>
        <dbReference type="ARBA" id="ARBA00023180"/>
    </source>
</evidence>
<evidence type="ECO:0000256" key="5">
    <source>
        <dbReference type="ARBA" id="ARBA00023136"/>
    </source>
</evidence>
<evidence type="ECO:0000256" key="3">
    <source>
        <dbReference type="ARBA" id="ARBA00022475"/>
    </source>
</evidence>
<feature type="domain" description="Trypanosome variant surface glycoprotein C-terminal" evidence="10">
    <location>
        <begin position="201"/>
        <end position="280"/>
    </location>
</feature>
<keyword evidence="5" id="KW-0472">Membrane</keyword>
<accession>M4STG0</accession>
<name>M4STG0_9TRYP</name>
<dbReference type="EMBL" id="KC612182">
    <property type="protein sequence ID" value="AGH59613.1"/>
    <property type="molecule type" value="Genomic_DNA"/>
</dbReference>
<protein>
    <submittedName>
        <fullName evidence="11">Variant surface glycoprotein 3588</fullName>
    </submittedName>
</protein>
<feature type="non-terminal residue" evidence="11">
    <location>
        <position position="1"/>
    </location>
</feature>
<reference evidence="11" key="2">
    <citation type="journal article" date="2014" name="Mol. Biochem. Parasitol.">
        <title>Capturing the variant surface glycoprotein repertoire (the VSGnome) of Trypanosoma brucei Lister 427.</title>
        <authorList>
            <person name="Cross G.A."/>
            <person name="Kim H.S."/>
            <person name="Wickstead B."/>
        </authorList>
    </citation>
    <scope>NUCLEOTIDE SEQUENCE</scope>
    <source>
        <strain evidence="11">Lister 427</strain>
    </source>
</reference>
<dbReference type="GO" id="GO:0042783">
    <property type="term" value="P:symbiont-mediated evasion of host immune response"/>
    <property type="evidence" value="ECO:0007669"/>
    <property type="project" value="InterPro"/>
</dbReference>
<dbReference type="Pfam" id="PF10659">
    <property type="entry name" value="Trypan_glycop_C"/>
    <property type="match status" value="1"/>
</dbReference>
<keyword evidence="4" id="KW-0336">GPI-anchor</keyword>
<evidence type="ECO:0000256" key="7">
    <source>
        <dbReference type="ARBA" id="ARBA00023288"/>
    </source>
</evidence>
<feature type="region of interest" description="Disordered" evidence="8">
    <location>
        <begin position="240"/>
        <end position="272"/>
    </location>
</feature>
<dbReference type="SUPFAM" id="SSF58087">
    <property type="entry name" value="Variant surface glycoprotein (N-terminal domain)"/>
    <property type="match status" value="1"/>
</dbReference>
<organism evidence="11">
    <name type="scientific">Trypanosoma brucei</name>
    <dbReference type="NCBI Taxonomy" id="5691"/>
    <lineage>
        <taxon>Eukaryota</taxon>
        <taxon>Discoba</taxon>
        <taxon>Euglenozoa</taxon>
        <taxon>Kinetoplastea</taxon>
        <taxon>Metakinetoplastina</taxon>
        <taxon>Trypanosomatida</taxon>
        <taxon>Trypanosomatidae</taxon>
        <taxon>Trypanosoma</taxon>
    </lineage>
</organism>
<evidence type="ECO:0000259" key="10">
    <source>
        <dbReference type="Pfam" id="PF10659"/>
    </source>
</evidence>
<dbReference type="InterPro" id="IPR019609">
    <property type="entry name" value="Variant_surf_glycoprt_trypan_C"/>
</dbReference>
<dbReference type="Gene3D" id="3.90.150.10">
    <property type="entry name" value="Variant Surface Glycoprotein, subunit A domain 1"/>
    <property type="match status" value="1"/>
</dbReference>
<dbReference type="SUPFAM" id="SSF118251">
    <property type="entry name" value="Variant surface glycoprotein MITAT 1.2, VSG 221, C-terminal domain"/>
    <property type="match status" value="1"/>
</dbReference>
<dbReference type="InterPro" id="IPR001812">
    <property type="entry name" value="Trypano_VSG_A_N_dom"/>
</dbReference>
<evidence type="ECO:0000256" key="1">
    <source>
        <dbReference type="ARBA" id="ARBA00002523"/>
    </source>
</evidence>
<keyword evidence="3" id="KW-1003">Cell membrane</keyword>
<keyword evidence="7" id="KW-0449">Lipoprotein</keyword>
<evidence type="ECO:0000256" key="2">
    <source>
        <dbReference type="ARBA" id="ARBA00004609"/>
    </source>
</evidence>
<dbReference type="GO" id="GO:0098552">
    <property type="term" value="C:side of membrane"/>
    <property type="evidence" value="ECO:0007669"/>
    <property type="project" value="UniProtKB-KW"/>
</dbReference>
<evidence type="ECO:0000313" key="11">
    <source>
        <dbReference type="EMBL" id="AGH59613.1"/>
    </source>
</evidence>
<reference evidence="11" key="1">
    <citation type="submission" date="2013-02" db="EMBL/GenBank/DDBJ databases">
        <authorList>
            <person name="Cross G.A.M."/>
            <person name="Kim H.-S."/>
            <person name="Wickstead B."/>
        </authorList>
    </citation>
    <scope>NUCLEOTIDE SEQUENCE</scope>
    <source>
        <strain evidence="11">Lister 427</strain>
    </source>
</reference>
<comment type="function">
    <text evidence="1">VSG forms a coat on the surface of the parasite. The trypanosome evades the immune response of the host by expressing a series of antigenically distinct VSGs from an estimated 1000 VSG genes.</text>
</comment>
<dbReference type="InterPro" id="IPR027446">
    <property type="entry name" value="VSG_C_dom_sf"/>
</dbReference>
<keyword evidence="6" id="KW-0325">Glycoprotein</keyword>
<dbReference type="Pfam" id="PF00913">
    <property type="entry name" value="Trypan_glycop"/>
    <property type="match status" value="1"/>
</dbReference>
<dbReference type="VEuPathDB" id="TriTrypDB:Tb427_000110800"/>
<sequence>KDSMACALARGAASKGLCGATTIGGTEKVLLVAGHIKVSATQIDTQALETAASAADTLAEFKGAHTAYLAIKDRPILAFPPTHETVKTSKSFARVFDTIVMQKSKEDEAGRAKDITAVFKRDTYYRTNLTAKIGAEFVTNSIVTEGSTSTQTLGSIDSIADLTMILNYYMAKNSATTGREISELKAAANTKSGATEPEEVCNAIGDSEAKKCNETKNCHFVQSNDKGTKCTLKKEVEENLENENKNEGKGDKKEKRCAGKDQDHCKKDTGFKKDGEACKSLVFSSIRNCF</sequence>
<evidence type="ECO:0000259" key="9">
    <source>
        <dbReference type="Pfam" id="PF00913"/>
    </source>
</evidence>
<feature type="domain" description="Trypanosome variant surface glycoprotein A-type N-terminal" evidence="9">
    <location>
        <begin position="5"/>
        <end position="169"/>
    </location>
</feature>
<evidence type="ECO:0000256" key="4">
    <source>
        <dbReference type="ARBA" id="ARBA00022622"/>
    </source>
</evidence>
<dbReference type="Gene3D" id="1.10.470.10">
    <property type="entry name" value="Variant Surface Glycoprotein, subunit A, domain 2"/>
    <property type="match status" value="1"/>
</dbReference>
<dbReference type="GO" id="GO:0005886">
    <property type="term" value="C:plasma membrane"/>
    <property type="evidence" value="ECO:0007669"/>
    <property type="project" value="UniProtKB-SubCell"/>
</dbReference>
<evidence type="ECO:0000256" key="8">
    <source>
        <dbReference type="SAM" id="MobiDB-lite"/>
    </source>
</evidence>
<comment type="subcellular location">
    <subcellularLocation>
        <location evidence="2">Cell membrane</location>
        <topology evidence="2">Lipid-anchor</topology>
        <topology evidence="2">GPI-anchor</topology>
    </subcellularLocation>
</comment>
<proteinExistence type="predicted"/>
<dbReference type="AlphaFoldDB" id="M4STG0"/>